<reference evidence="2" key="1">
    <citation type="submission" date="2016-05" db="EMBL/GenBank/DDBJ databases">
        <authorList>
            <person name="Lavstsen T."/>
            <person name="Jespersen J.S."/>
        </authorList>
    </citation>
    <scope>NUCLEOTIDE SEQUENCE</scope>
    <source>
        <tissue evidence="2">Brain</tissue>
    </source>
</reference>
<proteinExistence type="inferred from homology"/>
<organism evidence="2">
    <name type="scientific">Iconisemion striatum</name>
    <dbReference type="NCBI Taxonomy" id="60296"/>
    <lineage>
        <taxon>Eukaryota</taxon>
        <taxon>Metazoa</taxon>
        <taxon>Chordata</taxon>
        <taxon>Craniata</taxon>
        <taxon>Vertebrata</taxon>
        <taxon>Euteleostomi</taxon>
        <taxon>Actinopterygii</taxon>
        <taxon>Neopterygii</taxon>
        <taxon>Teleostei</taxon>
        <taxon>Neoteleostei</taxon>
        <taxon>Acanthomorphata</taxon>
        <taxon>Ovalentaria</taxon>
        <taxon>Atherinomorphae</taxon>
        <taxon>Cyprinodontiformes</taxon>
        <taxon>Nothobranchiidae</taxon>
        <taxon>Iconisemion</taxon>
    </lineage>
</organism>
<comment type="similarity">
    <text evidence="1">Belongs to the dynein light chain Tctex-type family.</text>
</comment>
<sequence>MHGPNTYLIRPNYQDKFKPATVKGCIHEILREQLSGVQYDPDNVQELTRLLAESIKDKVKRCRPSVCGTLTRTVTQKMFS</sequence>
<dbReference type="GO" id="GO:0005868">
    <property type="term" value="C:cytoplasmic dynein complex"/>
    <property type="evidence" value="ECO:0007669"/>
    <property type="project" value="TreeGrafter"/>
</dbReference>
<dbReference type="AlphaFoldDB" id="A0A1A7WZW9"/>
<dbReference type="PANTHER" id="PTHR21255">
    <property type="entry name" value="T-COMPLEX-ASSOCIATED-TESTIS-EXPRESSED 1/ DYNEIN LIGHT CHAIN"/>
    <property type="match status" value="1"/>
</dbReference>
<dbReference type="Gene3D" id="3.30.1140.40">
    <property type="entry name" value="Tctex-1"/>
    <property type="match status" value="1"/>
</dbReference>
<dbReference type="InterPro" id="IPR038586">
    <property type="entry name" value="Tctex-1-like_sf"/>
</dbReference>
<dbReference type="GO" id="GO:0005737">
    <property type="term" value="C:cytoplasm"/>
    <property type="evidence" value="ECO:0007669"/>
    <property type="project" value="TreeGrafter"/>
</dbReference>
<dbReference type="EMBL" id="HADW01009694">
    <property type="protein sequence ID" value="SBP11094.1"/>
    <property type="molecule type" value="Transcribed_RNA"/>
</dbReference>
<name>A0A1A7WZW9_9TELE</name>
<dbReference type="Pfam" id="PF03645">
    <property type="entry name" value="Tctex-1"/>
    <property type="match status" value="1"/>
</dbReference>
<protein>
    <submittedName>
        <fullName evidence="2">Tctex1 domain containing 2</fullName>
    </submittedName>
</protein>
<evidence type="ECO:0000313" key="2">
    <source>
        <dbReference type="EMBL" id="SBP11094.1"/>
    </source>
</evidence>
<dbReference type="GO" id="GO:0045505">
    <property type="term" value="F:dynein intermediate chain binding"/>
    <property type="evidence" value="ECO:0007669"/>
    <property type="project" value="TreeGrafter"/>
</dbReference>
<dbReference type="InterPro" id="IPR005334">
    <property type="entry name" value="Tctex-1-like"/>
</dbReference>
<gene>
    <name evidence="2" type="primary">TCTEX1D2</name>
</gene>
<evidence type="ECO:0000256" key="1">
    <source>
        <dbReference type="ARBA" id="ARBA00005361"/>
    </source>
</evidence>
<reference evidence="2" key="2">
    <citation type="submission" date="2016-06" db="EMBL/GenBank/DDBJ databases">
        <title>The genome of a short-lived fish provides insights into sex chromosome evolution and the genetic control of aging.</title>
        <authorList>
            <person name="Reichwald K."/>
            <person name="Felder M."/>
            <person name="Petzold A."/>
            <person name="Koch P."/>
            <person name="Groth M."/>
            <person name="Platzer M."/>
        </authorList>
    </citation>
    <scope>NUCLEOTIDE SEQUENCE</scope>
    <source>
        <tissue evidence="2">Brain</tissue>
    </source>
</reference>
<dbReference type="GO" id="GO:0007018">
    <property type="term" value="P:microtubule-based movement"/>
    <property type="evidence" value="ECO:0007669"/>
    <property type="project" value="TreeGrafter"/>
</dbReference>
<accession>A0A1A7WZW9</accession>
<dbReference type="PANTHER" id="PTHR21255:SF7">
    <property type="entry name" value="DYNEIN LIGHT CHAIN TCTEX-TYPE PROTEIN 2B"/>
    <property type="match status" value="1"/>
</dbReference>